<protein>
    <submittedName>
        <fullName evidence="2">ABC-type uncharacterized transport system auxiliary subunit</fullName>
    </submittedName>
</protein>
<feature type="signal peptide" evidence="1">
    <location>
        <begin position="1"/>
        <end position="33"/>
    </location>
</feature>
<organism evidence="2 3">
    <name type="scientific">Halosaccharopolyspora lacisalsi</name>
    <dbReference type="NCBI Taxonomy" id="1000566"/>
    <lineage>
        <taxon>Bacteria</taxon>
        <taxon>Bacillati</taxon>
        <taxon>Actinomycetota</taxon>
        <taxon>Actinomycetes</taxon>
        <taxon>Pseudonocardiales</taxon>
        <taxon>Pseudonocardiaceae</taxon>
        <taxon>Halosaccharopolyspora</taxon>
    </lineage>
</organism>
<keyword evidence="1" id="KW-0732">Signal</keyword>
<dbReference type="EMBL" id="JACGWZ010000001">
    <property type="protein sequence ID" value="MBA8822826.1"/>
    <property type="molecule type" value="Genomic_DNA"/>
</dbReference>
<dbReference type="SUPFAM" id="SSF109998">
    <property type="entry name" value="Triger factor/SurA peptide-binding domain-like"/>
    <property type="match status" value="1"/>
</dbReference>
<comment type="caution">
    <text evidence="2">The sequence shown here is derived from an EMBL/GenBank/DDBJ whole genome shotgun (WGS) entry which is preliminary data.</text>
</comment>
<dbReference type="PROSITE" id="PS51257">
    <property type="entry name" value="PROKAR_LIPOPROTEIN"/>
    <property type="match status" value="1"/>
</dbReference>
<evidence type="ECO:0000313" key="3">
    <source>
        <dbReference type="Proteomes" id="UP000569329"/>
    </source>
</evidence>
<dbReference type="InterPro" id="IPR027304">
    <property type="entry name" value="Trigger_fact/SurA_dom_sf"/>
</dbReference>
<gene>
    <name evidence="2" type="ORF">FHX42_000155</name>
</gene>
<evidence type="ECO:0000313" key="2">
    <source>
        <dbReference type="EMBL" id="MBA8822826.1"/>
    </source>
</evidence>
<accession>A0A839DRB5</accession>
<name>A0A839DRB5_9PSEU</name>
<reference evidence="2 3" key="1">
    <citation type="submission" date="2020-07" db="EMBL/GenBank/DDBJ databases">
        <title>Sequencing the genomes of 1000 actinobacteria strains.</title>
        <authorList>
            <person name="Klenk H.-P."/>
        </authorList>
    </citation>
    <scope>NUCLEOTIDE SEQUENCE [LARGE SCALE GENOMIC DNA]</scope>
    <source>
        <strain evidence="2 3">DSM 45975</strain>
    </source>
</reference>
<feature type="chain" id="PRO_5032847193" evidence="1">
    <location>
        <begin position="34"/>
        <end position="312"/>
    </location>
</feature>
<dbReference type="AlphaFoldDB" id="A0A839DRB5"/>
<sequence length="312" mass="33689">MSHVIIRPARVIVAALAAALLLAGCGGPSRVGAAAIVGDQRIPVSQVESWSTVTMNEQPTLKEKLREQGQLGELGRRLAGFAVRQQLVRRVAEKEQLSVDEQQVTARIKAQGGVRRATEGTILNSRNFRASVRSRLLLAELGRKYVDRLSITIDYTQATSRADAQRKAQRMARGPREAAELIAADRAAGTATGTGKRMQAMENPRMALNTPLFGAEPGTVLAFRGSKQRSAGQWMIALVRERATTSQASAETGQLGDRAMLAFGRRLLGLTAQRADVRLSPRYGAWDPIQLTAVPEEGQTTGFRIGGHALST</sequence>
<evidence type="ECO:0000256" key="1">
    <source>
        <dbReference type="SAM" id="SignalP"/>
    </source>
</evidence>
<proteinExistence type="predicted"/>
<dbReference type="Proteomes" id="UP000569329">
    <property type="component" value="Unassembled WGS sequence"/>
</dbReference>
<dbReference type="RefSeq" id="WP_328795820.1">
    <property type="nucleotide sequence ID" value="NZ_JACGWZ010000001.1"/>
</dbReference>
<keyword evidence="3" id="KW-1185">Reference proteome</keyword>